<evidence type="ECO:0000259" key="2">
    <source>
        <dbReference type="Pfam" id="PF03551"/>
    </source>
</evidence>
<dbReference type="InterPro" id="IPR036390">
    <property type="entry name" value="WH_DNA-bd_sf"/>
</dbReference>
<evidence type="ECO:0000313" key="4">
    <source>
        <dbReference type="Proteomes" id="UP001339911"/>
    </source>
</evidence>
<dbReference type="EMBL" id="JAZGQL010000016">
    <property type="protein sequence ID" value="MEE6309495.1"/>
    <property type="molecule type" value="Genomic_DNA"/>
</dbReference>
<dbReference type="Pfam" id="PF03551">
    <property type="entry name" value="PadR"/>
    <property type="match status" value="1"/>
</dbReference>
<proteinExistence type="predicted"/>
<feature type="compositionally biased region" description="Basic and acidic residues" evidence="1">
    <location>
        <begin position="125"/>
        <end position="138"/>
    </location>
</feature>
<dbReference type="PANTHER" id="PTHR43252">
    <property type="entry name" value="TRANSCRIPTIONAL REGULATOR YQJI"/>
    <property type="match status" value="1"/>
</dbReference>
<dbReference type="RefSeq" id="WP_331209751.1">
    <property type="nucleotide sequence ID" value="NZ_JAZGQL010000016.1"/>
</dbReference>
<keyword evidence="4" id="KW-1185">Reference proteome</keyword>
<dbReference type="Gene3D" id="1.10.10.10">
    <property type="entry name" value="Winged helix-like DNA-binding domain superfamily/Winged helix DNA-binding domain"/>
    <property type="match status" value="1"/>
</dbReference>
<reference evidence="3 4" key="1">
    <citation type="submission" date="2024-01" db="EMBL/GenBank/DDBJ databases">
        <title>Genome insights into Plantactinospora veratri sp. nov.</title>
        <authorList>
            <person name="Wang L."/>
        </authorList>
    </citation>
    <scope>NUCLEOTIDE SEQUENCE [LARGE SCALE GENOMIC DNA]</scope>
    <source>
        <strain evidence="3 4">NEAU-FHS4</strain>
    </source>
</reference>
<feature type="domain" description="Transcription regulator PadR N-terminal" evidence="2">
    <location>
        <begin position="14"/>
        <end position="82"/>
    </location>
</feature>
<gene>
    <name evidence="3" type="ORF">V1634_21920</name>
</gene>
<comment type="caution">
    <text evidence="3">The sequence shown here is derived from an EMBL/GenBank/DDBJ whole genome shotgun (WGS) entry which is preliminary data.</text>
</comment>
<evidence type="ECO:0000313" key="3">
    <source>
        <dbReference type="EMBL" id="MEE6309495.1"/>
    </source>
</evidence>
<accession>A0ABU7SHV4</accession>
<organism evidence="3 4">
    <name type="scientific">Plantactinospora veratri</name>
    <dbReference type="NCBI Taxonomy" id="1436122"/>
    <lineage>
        <taxon>Bacteria</taxon>
        <taxon>Bacillati</taxon>
        <taxon>Actinomycetota</taxon>
        <taxon>Actinomycetes</taxon>
        <taxon>Micromonosporales</taxon>
        <taxon>Micromonosporaceae</taxon>
        <taxon>Plantactinospora</taxon>
    </lineage>
</organism>
<name>A0ABU7SHV4_9ACTN</name>
<feature type="compositionally biased region" description="Low complexity" evidence="1">
    <location>
        <begin position="144"/>
        <end position="153"/>
    </location>
</feature>
<dbReference type="InterPro" id="IPR005149">
    <property type="entry name" value="Tscrpt_reg_PadR_N"/>
</dbReference>
<dbReference type="SUPFAM" id="SSF46785">
    <property type="entry name" value="Winged helix' DNA-binding domain"/>
    <property type="match status" value="1"/>
</dbReference>
<feature type="region of interest" description="Disordered" evidence="1">
    <location>
        <begin position="125"/>
        <end position="183"/>
    </location>
</feature>
<dbReference type="PANTHER" id="PTHR43252:SF7">
    <property type="entry name" value="TRANSCRIPTIONAL REGULATOR YQJI"/>
    <property type="match status" value="1"/>
</dbReference>
<evidence type="ECO:0000256" key="1">
    <source>
        <dbReference type="SAM" id="MobiDB-lite"/>
    </source>
</evidence>
<dbReference type="InterPro" id="IPR036388">
    <property type="entry name" value="WH-like_DNA-bd_sf"/>
</dbReference>
<sequence>MTTVFGHGRLRLYLLKLLDDGPKHGYELIRLLEERFLGLYAPSAGTIYPRLARLEAEGLVTHDAVGGRKVYRITEAGRAELRQRADEVASLESEIRASVSDLAKLAGEIRSEVRGSVRDLKQELRAAARESRRGDRRSPPGPAYPGTGHPGAAAGSGAGDAGWSAGPRAGERAEQGWSAAQGDDPAAEFDRQLLLFVTEVRALARSGRFTEAQLGTAARLLHGALDGLRRLLR</sequence>
<dbReference type="Proteomes" id="UP001339911">
    <property type="component" value="Unassembled WGS sequence"/>
</dbReference>
<protein>
    <submittedName>
        <fullName evidence="3">PadR family transcriptional regulator</fullName>
    </submittedName>
</protein>